<accession>A0ACC2W7D2</accession>
<proteinExistence type="predicted"/>
<dbReference type="Proteomes" id="UP001227268">
    <property type="component" value="Unassembled WGS sequence"/>
</dbReference>
<name>A0ACC2W7D2_9TREE</name>
<reference evidence="1" key="1">
    <citation type="submission" date="2023-04" db="EMBL/GenBank/DDBJ databases">
        <title>Draft Genome sequencing of Naganishia species isolated from polar environments using Oxford Nanopore Technology.</title>
        <authorList>
            <person name="Leo P."/>
            <person name="Venkateswaran K."/>
        </authorList>
    </citation>
    <scope>NUCLEOTIDE SEQUENCE</scope>
    <source>
        <strain evidence="1">MNA-CCFEE 5423</strain>
    </source>
</reference>
<sequence>MSYQIAGRAIKNEYLALGTILSTAAIAVASMSGDKKAPAPVEQQTNIEASSRARVTFIRSRHTRIAAPKLCLKGDGDGQESATHRRRRVYVNELRAATAIRRMHMRFVRS</sequence>
<keyword evidence="2" id="KW-1185">Reference proteome</keyword>
<gene>
    <name evidence="1" type="ORF">QFC21_001140</name>
</gene>
<organism evidence="1 2">
    <name type="scientific">Naganishia friedmannii</name>
    <dbReference type="NCBI Taxonomy" id="89922"/>
    <lineage>
        <taxon>Eukaryota</taxon>
        <taxon>Fungi</taxon>
        <taxon>Dikarya</taxon>
        <taxon>Basidiomycota</taxon>
        <taxon>Agaricomycotina</taxon>
        <taxon>Tremellomycetes</taxon>
        <taxon>Filobasidiales</taxon>
        <taxon>Filobasidiaceae</taxon>
        <taxon>Naganishia</taxon>
    </lineage>
</organism>
<evidence type="ECO:0000313" key="1">
    <source>
        <dbReference type="EMBL" id="KAJ9107680.1"/>
    </source>
</evidence>
<evidence type="ECO:0000313" key="2">
    <source>
        <dbReference type="Proteomes" id="UP001227268"/>
    </source>
</evidence>
<protein>
    <submittedName>
        <fullName evidence="1">Uncharacterized protein</fullName>
    </submittedName>
</protein>
<dbReference type="EMBL" id="JASBWT010000002">
    <property type="protein sequence ID" value="KAJ9107680.1"/>
    <property type="molecule type" value="Genomic_DNA"/>
</dbReference>
<comment type="caution">
    <text evidence="1">The sequence shown here is derived from an EMBL/GenBank/DDBJ whole genome shotgun (WGS) entry which is preliminary data.</text>
</comment>